<protein>
    <submittedName>
        <fullName evidence="2">Heterokaryon incompatibility protein-domain-containing protein</fullName>
    </submittedName>
</protein>
<organism evidence="2 3">
    <name type="scientific">Neurospora tetraspora</name>
    <dbReference type="NCBI Taxonomy" id="94610"/>
    <lineage>
        <taxon>Eukaryota</taxon>
        <taxon>Fungi</taxon>
        <taxon>Dikarya</taxon>
        <taxon>Ascomycota</taxon>
        <taxon>Pezizomycotina</taxon>
        <taxon>Sordariomycetes</taxon>
        <taxon>Sordariomycetidae</taxon>
        <taxon>Sordariales</taxon>
        <taxon>Sordariaceae</taxon>
        <taxon>Neurospora</taxon>
    </lineage>
</organism>
<reference evidence="2" key="2">
    <citation type="submission" date="2023-06" db="EMBL/GenBank/DDBJ databases">
        <authorList>
            <consortium name="Lawrence Berkeley National Laboratory"/>
            <person name="Haridas S."/>
            <person name="Hensen N."/>
            <person name="Bonometti L."/>
            <person name="Westerberg I."/>
            <person name="Brannstrom I.O."/>
            <person name="Guillou S."/>
            <person name="Cros-Aarteil S."/>
            <person name="Calhoun S."/>
            <person name="Kuo A."/>
            <person name="Mondo S."/>
            <person name="Pangilinan J."/>
            <person name="Riley R."/>
            <person name="Labutti K."/>
            <person name="Andreopoulos B."/>
            <person name="Lipzen A."/>
            <person name="Chen C."/>
            <person name="Yanf M."/>
            <person name="Daum C."/>
            <person name="Ng V."/>
            <person name="Clum A."/>
            <person name="Steindorff A."/>
            <person name="Ohm R."/>
            <person name="Martin F."/>
            <person name="Silar P."/>
            <person name="Natvig D."/>
            <person name="Lalanne C."/>
            <person name="Gautier V."/>
            <person name="Ament-Velasquez S.L."/>
            <person name="Kruys A."/>
            <person name="Hutchinson M.I."/>
            <person name="Powell A.J."/>
            <person name="Barry K."/>
            <person name="Miller A.N."/>
            <person name="Grigoriev I.V."/>
            <person name="Debuchy R."/>
            <person name="Gladieux P."/>
            <person name="Thoren M.H."/>
            <person name="Johannesson H."/>
        </authorList>
    </citation>
    <scope>NUCLEOTIDE SEQUENCE</scope>
    <source>
        <strain evidence="2">CBS 560.94</strain>
    </source>
</reference>
<dbReference type="Pfam" id="PF06985">
    <property type="entry name" value="HET"/>
    <property type="match status" value="1"/>
</dbReference>
<dbReference type="PANTHER" id="PTHR33112:SF10">
    <property type="entry name" value="TOL"/>
    <property type="match status" value="1"/>
</dbReference>
<accession>A0AAE0JGL5</accession>
<evidence type="ECO:0000313" key="3">
    <source>
        <dbReference type="Proteomes" id="UP001278500"/>
    </source>
</evidence>
<dbReference type="GeneID" id="87865450"/>
<name>A0AAE0JGL5_9PEZI</name>
<evidence type="ECO:0000313" key="2">
    <source>
        <dbReference type="EMBL" id="KAK3345583.1"/>
    </source>
</evidence>
<dbReference type="InterPro" id="IPR010730">
    <property type="entry name" value="HET"/>
</dbReference>
<dbReference type="Proteomes" id="UP001278500">
    <property type="component" value="Unassembled WGS sequence"/>
</dbReference>
<dbReference type="RefSeq" id="XP_062682196.1">
    <property type="nucleotide sequence ID" value="XM_062828296.1"/>
</dbReference>
<feature type="domain" description="Heterokaryon incompatibility" evidence="1">
    <location>
        <begin position="2"/>
        <end position="138"/>
    </location>
</feature>
<proteinExistence type="predicted"/>
<gene>
    <name evidence="2" type="ORF">B0H65DRAFT_509250</name>
</gene>
<sequence length="500" mass="56979">MTLSYRWTDEVKKNKLLGENKERFYESIPTDDWPQIYRDAVMMTGYFHVQYLWIDALCIVQDDPCDWEEQAALMNIIYERGILNLAAPGLHVSRDPLSMFDCLLTRESGEPWVCANVEDELDVLARFPLYQRGWTFQERLLSNRTLHFGRQLVWECDAGLATEVCPELITTKHDATRTIKRTFAGSQYKFPPPRMLVGAFSALWKMVVVSFSKMQLTYSSDKVPALQGITNRLGYRLSLDPADYYVAGLWVVECSQLSWLRESHQNWLTSEDNEVACKPCKKPPSWSWTVCAEAVKIPGGAFQPIDLVVLGAVPVRSRDAGLRHMVTVHECISTVLFKDNAAAREPEPFTGLTLRGKFIHWFQIHTILQLGQRTPEFTIKGYVPTDASKSGSFNIKIILDRPIPEHSSHKGLKLLPIHCNRSQGSSPDEMCGILLAFLGFDEGMALYRRLGQFQVVDLEGSPSCFLRYFHLPRERGTAETHEMPVGLQQELDELPPFKVI</sequence>
<dbReference type="AlphaFoldDB" id="A0AAE0JGL5"/>
<dbReference type="PANTHER" id="PTHR33112">
    <property type="entry name" value="DOMAIN PROTEIN, PUTATIVE-RELATED"/>
    <property type="match status" value="1"/>
</dbReference>
<reference evidence="2" key="1">
    <citation type="journal article" date="2023" name="Mol. Phylogenet. Evol.">
        <title>Genome-scale phylogeny and comparative genomics of the fungal order Sordariales.</title>
        <authorList>
            <person name="Hensen N."/>
            <person name="Bonometti L."/>
            <person name="Westerberg I."/>
            <person name="Brannstrom I.O."/>
            <person name="Guillou S."/>
            <person name="Cros-Aarteil S."/>
            <person name="Calhoun S."/>
            <person name="Haridas S."/>
            <person name="Kuo A."/>
            <person name="Mondo S."/>
            <person name="Pangilinan J."/>
            <person name="Riley R."/>
            <person name="LaButti K."/>
            <person name="Andreopoulos B."/>
            <person name="Lipzen A."/>
            <person name="Chen C."/>
            <person name="Yan M."/>
            <person name="Daum C."/>
            <person name="Ng V."/>
            <person name="Clum A."/>
            <person name="Steindorff A."/>
            <person name="Ohm R.A."/>
            <person name="Martin F."/>
            <person name="Silar P."/>
            <person name="Natvig D.O."/>
            <person name="Lalanne C."/>
            <person name="Gautier V."/>
            <person name="Ament-Velasquez S.L."/>
            <person name="Kruys A."/>
            <person name="Hutchinson M.I."/>
            <person name="Powell A.J."/>
            <person name="Barry K."/>
            <person name="Miller A.N."/>
            <person name="Grigoriev I.V."/>
            <person name="Debuchy R."/>
            <person name="Gladieux P."/>
            <person name="Hiltunen Thoren M."/>
            <person name="Johannesson H."/>
        </authorList>
    </citation>
    <scope>NUCLEOTIDE SEQUENCE</scope>
    <source>
        <strain evidence="2">CBS 560.94</strain>
    </source>
</reference>
<keyword evidence="3" id="KW-1185">Reference proteome</keyword>
<comment type="caution">
    <text evidence="2">The sequence shown here is derived from an EMBL/GenBank/DDBJ whole genome shotgun (WGS) entry which is preliminary data.</text>
</comment>
<evidence type="ECO:0000259" key="1">
    <source>
        <dbReference type="Pfam" id="PF06985"/>
    </source>
</evidence>
<dbReference type="EMBL" id="JAUEPP010000004">
    <property type="protein sequence ID" value="KAK3345583.1"/>
    <property type="molecule type" value="Genomic_DNA"/>
</dbReference>